<dbReference type="InterPro" id="IPR029058">
    <property type="entry name" value="AB_hydrolase_fold"/>
</dbReference>
<dbReference type="RefSeq" id="XP_016294580.1">
    <property type="nucleotide sequence ID" value="XM_016434113.1"/>
</dbReference>
<feature type="signal peptide" evidence="2">
    <location>
        <begin position="1"/>
        <end position="28"/>
    </location>
</feature>
<dbReference type="OMA" id="DRNLAWW"/>
<evidence type="ECO:0000313" key="3">
    <source>
        <dbReference type="EMBL" id="EST09591.1"/>
    </source>
</evidence>
<accession>V5EGD2</accession>
<dbReference type="SUPFAM" id="SSF53474">
    <property type="entry name" value="alpha/beta-Hydrolases"/>
    <property type="match status" value="1"/>
</dbReference>
<dbReference type="STRING" id="1365824.V5EGD2"/>
<evidence type="ECO:0000256" key="1">
    <source>
        <dbReference type="SAM" id="MobiDB-lite"/>
    </source>
</evidence>
<dbReference type="eggNOG" id="ENOG502S3VG">
    <property type="taxonomic scope" value="Eukaryota"/>
</dbReference>
<dbReference type="Proteomes" id="UP000019377">
    <property type="component" value="Unassembled WGS sequence"/>
</dbReference>
<feature type="chain" id="PRO_5004731882" description="Transmembrane protein" evidence="2">
    <location>
        <begin position="29"/>
        <end position="473"/>
    </location>
</feature>
<protein>
    <recommendedName>
        <fullName evidence="5">Transmembrane protein</fullName>
    </recommendedName>
</protein>
<feature type="region of interest" description="Disordered" evidence="1">
    <location>
        <begin position="429"/>
        <end position="448"/>
    </location>
</feature>
<dbReference type="PANTHER" id="PTHR35560:SF3">
    <property type="entry name" value="PEPTIDASE S9 PROLYL OLIGOPEPTIDASE CATALYTIC DOMAIN-CONTAINING PROTEIN"/>
    <property type="match status" value="1"/>
</dbReference>
<dbReference type="AlphaFoldDB" id="V5EGD2"/>
<sequence>MRASSSTLVVALTTLLTTLSALSTLVAANHIPFGDASLVARSNAQHSSQLVARDASTLTAAQQGTPLGHEDHSDPVAPSGARLRSLSVGAHSLAAYWTRSPSNTLARQAFIMIHGRNRDGDAYWTTMHDILTSAVSAGYTAADSNAIIVAPEFYSARLNNGQYSSDELAWGDINAWQAGEAAVHPRGATETSFDALDALAEHFSNQTQYPRLEELVFVGHGGGGQLMNRYAIVAKTPSSNLAVRYIAGDPSSSVYFTSDRPTTDRSVATKEDCPLWNTWRYGFDNFTTPLTPRQHFNNVISRDVRYVVGYDDTASSGDQYCMALLQGGVARRDRNLAWWKYINYLARTNEDVRGFPGNLTKEALPDWTGTLRHTMTVIRGATHNADEVFGSSEGRTVLFEKSASDVAVGWRPSGWRKAVATSETTSASAVSATGGAAASGSSSTSTSGAQSVQRNWTALATLLSLATAIAAWI</sequence>
<dbReference type="PANTHER" id="PTHR35560">
    <property type="entry name" value="BLL0132 PROTEIN"/>
    <property type="match status" value="1"/>
</dbReference>
<dbReference type="HOGENOM" id="CLU_023751_2_0_1"/>
<keyword evidence="4" id="KW-1185">Reference proteome</keyword>
<reference evidence="4" key="1">
    <citation type="journal article" date="2013" name="Genome Announc.">
        <title>Draft genome sequence of Pseudozyma brasiliensis sp. nov. strain GHG001, a high producer of endo-1,4-xylanase isolated from an insect pest of sugarcane.</title>
        <authorList>
            <person name="Oliveira J.V.D.C."/>
            <person name="dos Santos R.A.C."/>
            <person name="Borges T.A."/>
            <person name="Riano-Pachon D.M."/>
            <person name="Goldman G.H."/>
        </authorList>
    </citation>
    <scope>NUCLEOTIDE SEQUENCE [LARGE SCALE GENOMIC DNA]</scope>
    <source>
        <strain evidence="4">GHG001</strain>
    </source>
</reference>
<dbReference type="Gene3D" id="3.40.50.1820">
    <property type="entry name" value="alpha/beta hydrolase"/>
    <property type="match status" value="1"/>
</dbReference>
<organism evidence="3 4">
    <name type="scientific">Kalmanozyma brasiliensis (strain GHG001)</name>
    <name type="common">Yeast</name>
    <name type="synonym">Pseudozyma brasiliensis</name>
    <dbReference type="NCBI Taxonomy" id="1365824"/>
    <lineage>
        <taxon>Eukaryota</taxon>
        <taxon>Fungi</taxon>
        <taxon>Dikarya</taxon>
        <taxon>Basidiomycota</taxon>
        <taxon>Ustilaginomycotina</taxon>
        <taxon>Ustilaginomycetes</taxon>
        <taxon>Ustilaginales</taxon>
        <taxon>Ustilaginaceae</taxon>
        <taxon>Kalmanozyma</taxon>
    </lineage>
</organism>
<name>V5EGD2_KALBG</name>
<dbReference type="GeneID" id="27416709"/>
<proteinExistence type="predicted"/>
<evidence type="ECO:0000313" key="4">
    <source>
        <dbReference type="Proteomes" id="UP000019377"/>
    </source>
</evidence>
<evidence type="ECO:0008006" key="5">
    <source>
        <dbReference type="Google" id="ProtNLM"/>
    </source>
</evidence>
<dbReference type="EMBL" id="KI545852">
    <property type="protein sequence ID" value="EST09591.1"/>
    <property type="molecule type" value="Genomic_DNA"/>
</dbReference>
<gene>
    <name evidence="3" type="ORF">PSEUBRA_SCAF10g05543</name>
</gene>
<evidence type="ECO:0000256" key="2">
    <source>
        <dbReference type="SAM" id="SignalP"/>
    </source>
</evidence>
<keyword evidence="2" id="KW-0732">Signal</keyword>
<dbReference type="OrthoDB" id="5985073at2759"/>